<proteinExistence type="predicted"/>
<dbReference type="Gene3D" id="3.40.50.300">
    <property type="entry name" value="P-loop containing nucleotide triphosphate hydrolases"/>
    <property type="match status" value="1"/>
</dbReference>
<comment type="caution">
    <text evidence="7">The sequence shown here is derived from an EMBL/GenBank/DDBJ whole genome shotgun (WGS) entry which is preliminary data.</text>
</comment>
<reference evidence="7" key="1">
    <citation type="submission" date="2004-02" db="EMBL/GenBank/DDBJ databases">
        <authorList>
            <consortium name="DOE Joint Genome Institute"/>
        </authorList>
    </citation>
    <scope>NUCLEOTIDE SEQUENCE [LARGE SCALE GENOMIC DNA]</scope>
    <source>
        <strain evidence="7">WH 8501</strain>
    </source>
</reference>
<evidence type="ECO:0000259" key="6">
    <source>
        <dbReference type="PROSITE" id="PS51194"/>
    </source>
</evidence>
<dbReference type="Gene3D" id="3.40.50.10810">
    <property type="entry name" value="Tandem AAA-ATPase domain"/>
    <property type="match status" value="1"/>
</dbReference>
<dbReference type="OrthoDB" id="9814088at2"/>
<evidence type="ECO:0000256" key="2">
    <source>
        <dbReference type="ARBA" id="ARBA00022801"/>
    </source>
</evidence>
<keyword evidence="1" id="KW-0547">Nucleotide-binding</keyword>
<dbReference type="CDD" id="cd18011">
    <property type="entry name" value="DEXDc_RapA"/>
    <property type="match status" value="1"/>
</dbReference>
<evidence type="ECO:0000256" key="4">
    <source>
        <dbReference type="ARBA" id="ARBA00022840"/>
    </source>
</evidence>
<dbReference type="SUPFAM" id="SSF52540">
    <property type="entry name" value="P-loop containing nucleoside triphosphate hydrolases"/>
    <property type="match status" value="2"/>
</dbReference>
<evidence type="ECO:0000313" key="8">
    <source>
        <dbReference type="Proteomes" id="UP000003922"/>
    </source>
</evidence>
<keyword evidence="4" id="KW-0067">ATP-binding</keyword>
<dbReference type="KEGG" id="cwa:CwatDRAFT_6409"/>
<dbReference type="CDD" id="cd18793">
    <property type="entry name" value="SF2_C_SNF"/>
    <property type="match status" value="1"/>
</dbReference>
<keyword evidence="2" id="KW-0378">Hydrolase</keyword>
<accession>Q4C9A3</accession>
<evidence type="ECO:0000256" key="3">
    <source>
        <dbReference type="ARBA" id="ARBA00022806"/>
    </source>
</evidence>
<reference evidence="7" key="3">
    <citation type="submission" date="2016-12" db="EMBL/GenBank/DDBJ databases">
        <title>Annotation of the draft genome assembly of Crocosphaera watsonii WH 8501.</title>
        <authorList>
            <consortium name="US DOE Joint Genome Institute (JGI-ORNL)"/>
            <person name="Larimer F."/>
            <person name="Land M."/>
        </authorList>
    </citation>
    <scope>NUCLEOTIDE SEQUENCE</scope>
    <source>
        <strain evidence="7">WH 8501</strain>
    </source>
</reference>
<dbReference type="Pfam" id="PF00271">
    <property type="entry name" value="Helicase_C"/>
    <property type="match status" value="1"/>
</dbReference>
<dbReference type="InterPro" id="IPR014001">
    <property type="entry name" value="Helicase_ATP-bd"/>
</dbReference>
<feature type="domain" description="Helicase ATP-binding" evidence="5">
    <location>
        <begin position="120"/>
        <end position="295"/>
    </location>
</feature>
<name>Q4C9A3_CROWT</name>
<reference evidence="7" key="2">
    <citation type="submission" date="2005-06" db="EMBL/GenBank/DDBJ databases">
        <title>Sequencing of the draft genome and assembly of Crocosphaera watsonii WH 8501.</title>
        <authorList>
            <consortium name="US DOE Joint Genome Institute (JGI-PGF)"/>
            <person name="Copeland A."/>
            <person name="Lucas S."/>
            <person name="Lapidus A."/>
            <person name="Barry K."/>
            <person name="Detter C."/>
            <person name="Glavina T."/>
            <person name="Hammon N."/>
            <person name="Israni S."/>
            <person name="Pitluck S."/>
            <person name="Richardson P."/>
        </authorList>
    </citation>
    <scope>NUCLEOTIDE SEQUENCE [LARGE SCALE GENOMIC DNA]</scope>
    <source>
        <strain evidence="7">WH 8501</strain>
    </source>
</reference>
<dbReference type="PANTHER" id="PTHR45766">
    <property type="entry name" value="DNA ANNEALING HELICASE AND ENDONUCLEASE ZRANB3 FAMILY MEMBER"/>
    <property type="match status" value="1"/>
</dbReference>
<dbReference type="InterPro" id="IPR000330">
    <property type="entry name" value="SNF2_N"/>
</dbReference>
<dbReference type="SMART" id="SM00490">
    <property type="entry name" value="HELICc"/>
    <property type="match status" value="1"/>
</dbReference>
<dbReference type="Proteomes" id="UP000003922">
    <property type="component" value="Unassembled WGS sequence"/>
</dbReference>
<dbReference type="PROSITE" id="PS51194">
    <property type="entry name" value="HELICASE_CTER"/>
    <property type="match status" value="1"/>
</dbReference>
<dbReference type="SMART" id="SM00487">
    <property type="entry name" value="DEXDc"/>
    <property type="match status" value="1"/>
</dbReference>
<evidence type="ECO:0000259" key="5">
    <source>
        <dbReference type="PROSITE" id="PS51192"/>
    </source>
</evidence>
<sequence>MNTKSKIPPAPGARVVIRDAEWLIQSIDKTPTGAKVLQVVGVSDFIKGKSACFIDHLEPDLEVLDPKTTALVTDETSGYVRSLLFIEAHLRQTAPTTPHLYVGNRAAMDVLPFQLDPSLKALKMPRQRILIADSVGLGKTLESGILVTELMRRGKGKRILVVTTKSMLTQFQKEYWFRFTIPLVRLDSVGIQRLRNRIPTNHNPFHYYDKAIVSVDTLKQDREYRTYIEQAYWDIIVIDECHNVARRGKGRTASLRSKLAERLATRSDTLIMLSATPHDGRPESFASLMKMLDPTAIASESDYTKDDIRDLYVRRFKKDVKEQLAKHFPEREVLPIEAEATSEEEVVFDCLDQLKLAAIDSKASVGNLFKTTLLKAMLSSPMACLETVNNRIKRIEKANEPGLKTDLEELYPLKLALETITPDTFAKYQQLLELIRGTQPGAFAWTGKETEDRLVIFTERLETMAFLQENLQRDLKLKQGAIATLDGGMKDIVLNEVIEEFGDEKSKLRLLIATDVASEGINLHFLCHRLIHFDIPWSLMALQQRNGRIDRYGQEQQPQIRYLLTRCQNAQMDEAERIIRVLIKKDEQAVKNIGDPSVFMGVFDIDEEVKITAAAIEQKESAEGFEAQLDPGNASSDEFDFFALLDLEAEVSDESDTVEEIGEMPSLFEDDFSYTVASLEKIHQETPLQYHIVEDQALIELTLPSDLKRRYQRLPKEIQPSPQDPLKLCADKELVKRDLEASRRAEERWTPLQYLWELHPTVQWLNDLNVTAFGRHQAPVITIPSLSQDEAVFVMTGLIPNRRGQPLINQWFSVVFMGGQFKRIETFEETIGRSQLGKQPIPNRLLPIDEGLLNLRETAVNQAYQAMLKECDRFESRIDEELQQQLNRLDTLKGQHTHQLELRFSDGTPLVKERKEREKRHIDHIFDDYWRWVEDSMTIERAPYIKIIAVLQGGSIMDN</sequence>
<keyword evidence="8" id="KW-1185">Reference proteome</keyword>
<gene>
    <name evidence="7" type="ORF">CwatDRAFT_6409</name>
</gene>
<protein>
    <submittedName>
        <fullName evidence="7">SNF2-related:Helicase, C-terminal</fullName>
    </submittedName>
</protein>
<dbReference type="InterPro" id="IPR057342">
    <property type="entry name" value="DEXDc_RapA"/>
</dbReference>
<dbReference type="InterPro" id="IPR049730">
    <property type="entry name" value="SNF2/RAD54-like_C"/>
</dbReference>
<dbReference type="InterPro" id="IPR027417">
    <property type="entry name" value="P-loop_NTPase"/>
</dbReference>
<dbReference type="EMBL" id="AADV02000001">
    <property type="protein sequence ID" value="EAM53383.1"/>
    <property type="molecule type" value="Genomic_DNA"/>
</dbReference>
<dbReference type="PANTHER" id="PTHR45766:SF6">
    <property type="entry name" value="SWI_SNF-RELATED MATRIX-ASSOCIATED ACTIN-DEPENDENT REGULATOR OF CHROMATIN SUBFAMILY A-LIKE PROTEIN 1"/>
    <property type="match status" value="1"/>
</dbReference>
<dbReference type="AlphaFoldDB" id="Q4C9A3"/>
<dbReference type="Pfam" id="PF00176">
    <property type="entry name" value="SNF2-rel_dom"/>
    <property type="match status" value="1"/>
</dbReference>
<dbReference type="InterPro" id="IPR001650">
    <property type="entry name" value="Helicase_C-like"/>
</dbReference>
<evidence type="ECO:0000256" key="1">
    <source>
        <dbReference type="ARBA" id="ARBA00022741"/>
    </source>
</evidence>
<keyword evidence="3" id="KW-0347">Helicase</keyword>
<dbReference type="RefSeq" id="WP_007303679.1">
    <property type="nucleotide sequence ID" value="NZ_AADV02000001.1"/>
</dbReference>
<evidence type="ECO:0000313" key="7">
    <source>
        <dbReference type="EMBL" id="EAM53383.1"/>
    </source>
</evidence>
<organism evidence="7 8">
    <name type="scientific">Crocosphaera watsonii WH 8501</name>
    <dbReference type="NCBI Taxonomy" id="165597"/>
    <lineage>
        <taxon>Bacteria</taxon>
        <taxon>Bacillati</taxon>
        <taxon>Cyanobacteriota</taxon>
        <taxon>Cyanophyceae</taxon>
        <taxon>Oscillatoriophycideae</taxon>
        <taxon>Chroococcales</taxon>
        <taxon>Aphanothecaceae</taxon>
        <taxon>Crocosphaera</taxon>
    </lineage>
</organism>
<dbReference type="GO" id="GO:0005524">
    <property type="term" value="F:ATP binding"/>
    <property type="evidence" value="ECO:0007669"/>
    <property type="project" value="UniProtKB-KW"/>
</dbReference>
<dbReference type="PROSITE" id="PS51192">
    <property type="entry name" value="HELICASE_ATP_BIND_1"/>
    <property type="match status" value="1"/>
</dbReference>
<feature type="domain" description="Helicase C-terminal" evidence="6">
    <location>
        <begin position="427"/>
        <end position="606"/>
    </location>
</feature>
<dbReference type="GO" id="GO:0016787">
    <property type="term" value="F:hydrolase activity"/>
    <property type="evidence" value="ECO:0007669"/>
    <property type="project" value="UniProtKB-KW"/>
</dbReference>
<dbReference type="InterPro" id="IPR038718">
    <property type="entry name" value="SNF2-like_sf"/>
</dbReference>
<dbReference type="GO" id="GO:0004386">
    <property type="term" value="F:helicase activity"/>
    <property type="evidence" value="ECO:0007669"/>
    <property type="project" value="UniProtKB-KW"/>
</dbReference>